<protein>
    <submittedName>
        <fullName evidence="2">Uncharacterized protein</fullName>
    </submittedName>
</protein>
<feature type="compositionally biased region" description="Polar residues" evidence="1">
    <location>
        <begin position="98"/>
        <end position="111"/>
    </location>
</feature>
<dbReference type="AlphaFoldDB" id="A0A9D5HIM0"/>
<gene>
    <name evidence="2" type="ORF">J5N97_012966</name>
</gene>
<dbReference type="Proteomes" id="UP001085076">
    <property type="component" value="Miscellaneous, Linkage group lg03"/>
</dbReference>
<dbReference type="OrthoDB" id="1081388at2759"/>
<reference evidence="2" key="1">
    <citation type="submission" date="2021-03" db="EMBL/GenBank/DDBJ databases">
        <authorList>
            <person name="Li Z."/>
            <person name="Yang C."/>
        </authorList>
    </citation>
    <scope>NUCLEOTIDE SEQUENCE</scope>
    <source>
        <strain evidence="2">Dzin_1.0</strain>
        <tissue evidence="2">Leaf</tissue>
    </source>
</reference>
<dbReference type="EMBL" id="JAGGNH010000003">
    <property type="protein sequence ID" value="KAJ0977492.1"/>
    <property type="molecule type" value="Genomic_DNA"/>
</dbReference>
<comment type="caution">
    <text evidence="2">The sequence shown here is derived from an EMBL/GenBank/DDBJ whole genome shotgun (WGS) entry which is preliminary data.</text>
</comment>
<reference evidence="2" key="2">
    <citation type="journal article" date="2022" name="Hortic Res">
        <title>The genome of Dioscorea zingiberensis sheds light on the biosynthesis, origin and evolution of the medicinally important diosgenin saponins.</title>
        <authorList>
            <person name="Li Y."/>
            <person name="Tan C."/>
            <person name="Li Z."/>
            <person name="Guo J."/>
            <person name="Li S."/>
            <person name="Chen X."/>
            <person name="Wang C."/>
            <person name="Dai X."/>
            <person name="Yang H."/>
            <person name="Song W."/>
            <person name="Hou L."/>
            <person name="Xu J."/>
            <person name="Tong Z."/>
            <person name="Xu A."/>
            <person name="Yuan X."/>
            <person name="Wang W."/>
            <person name="Yang Q."/>
            <person name="Chen L."/>
            <person name="Sun Z."/>
            <person name="Wang K."/>
            <person name="Pan B."/>
            <person name="Chen J."/>
            <person name="Bao Y."/>
            <person name="Liu F."/>
            <person name="Qi X."/>
            <person name="Gang D.R."/>
            <person name="Wen J."/>
            <person name="Li J."/>
        </authorList>
    </citation>
    <scope>NUCLEOTIDE SEQUENCE</scope>
    <source>
        <strain evidence="2">Dzin_1.0</strain>
    </source>
</reference>
<evidence type="ECO:0000313" key="3">
    <source>
        <dbReference type="Proteomes" id="UP001085076"/>
    </source>
</evidence>
<feature type="region of interest" description="Disordered" evidence="1">
    <location>
        <begin position="67"/>
        <end position="111"/>
    </location>
</feature>
<proteinExistence type="predicted"/>
<evidence type="ECO:0000313" key="2">
    <source>
        <dbReference type="EMBL" id="KAJ0977492.1"/>
    </source>
</evidence>
<dbReference type="PANTHER" id="PTHR34956:SF2">
    <property type="entry name" value="OS05G0397300 PROTEIN"/>
    <property type="match status" value="1"/>
</dbReference>
<accession>A0A9D5HIM0</accession>
<name>A0A9D5HIM0_9LILI</name>
<keyword evidence="3" id="KW-1185">Reference proteome</keyword>
<dbReference type="PANTHER" id="PTHR34956">
    <property type="entry name" value="OS05G0397300 PROTEIN"/>
    <property type="match status" value="1"/>
</dbReference>
<sequence length="111" mass="12610">MEVEDDVVFADLSKQIALLIMEDDDDEFPLQCPNSKTSPQLKGFARVPQVVVIPPIRNIGNHEAPFRRESKGTGVFIPPCSYPKKKNKSSRENESKQQIRQTNTMINQQEP</sequence>
<organism evidence="2 3">
    <name type="scientific">Dioscorea zingiberensis</name>
    <dbReference type="NCBI Taxonomy" id="325984"/>
    <lineage>
        <taxon>Eukaryota</taxon>
        <taxon>Viridiplantae</taxon>
        <taxon>Streptophyta</taxon>
        <taxon>Embryophyta</taxon>
        <taxon>Tracheophyta</taxon>
        <taxon>Spermatophyta</taxon>
        <taxon>Magnoliopsida</taxon>
        <taxon>Liliopsida</taxon>
        <taxon>Dioscoreales</taxon>
        <taxon>Dioscoreaceae</taxon>
        <taxon>Dioscorea</taxon>
    </lineage>
</organism>
<evidence type="ECO:0000256" key="1">
    <source>
        <dbReference type="SAM" id="MobiDB-lite"/>
    </source>
</evidence>